<dbReference type="InterPro" id="IPR036397">
    <property type="entry name" value="RNaseH_sf"/>
</dbReference>
<evidence type="ECO:0000256" key="11">
    <source>
        <dbReference type="ARBA" id="ARBA00022801"/>
    </source>
</evidence>
<sequence length="238" mass="26638">MAHYTSLYHGGASMPPLPPEIPVHSIWEDNLELKLRFLHSFVHNARYAAVNIHYPGVIHNGSQKHTSQTADERYSVIKANVDALKPIQRHEQTVQLRSGIRIANRCADAAIDMDSNSRLAVASCASGRHAHVSSHIIVATFRHGTLRVAISRRRFHAAAAVRIIWEDNLELELRFLHTFVHNARYAAVNIHYPGVIHNGGQKHTSQTADERYSVIKANVDALKPIQVGLAIYNDFSNN</sequence>
<keyword evidence="12" id="KW-0269">Exonuclease</keyword>
<gene>
    <name evidence="18" type="ORF">BDA96_10G192500</name>
</gene>
<evidence type="ECO:0000256" key="14">
    <source>
        <dbReference type="ARBA" id="ARBA00023015"/>
    </source>
</evidence>
<evidence type="ECO:0000313" key="18">
    <source>
        <dbReference type="EMBL" id="KAG0514450.1"/>
    </source>
</evidence>
<dbReference type="GO" id="GO:0030014">
    <property type="term" value="C:CCR4-NOT complex"/>
    <property type="evidence" value="ECO:0007669"/>
    <property type="project" value="InterPro"/>
</dbReference>
<evidence type="ECO:0000256" key="13">
    <source>
        <dbReference type="ARBA" id="ARBA00022884"/>
    </source>
</evidence>
<reference evidence="18" key="1">
    <citation type="journal article" date="2019" name="BMC Genomics">
        <title>A new reference genome for Sorghum bicolor reveals high levels of sequence similarity between sweet and grain genotypes: implications for the genetics of sugar metabolism.</title>
        <authorList>
            <person name="Cooper E.A."/>
            <person name="Brenton Z.W."/>
            <person name="Flinn B.S."/>
            <person name="Jenkins J."/>
            <person name="Shu S."/>
            <person name="Flowers D."/>
            <person name="Luo F."/>
            <person name="Wang Y."/>
            <person name="Xia P."/>
            <person name="Barry K."/>
            <person name="Daum C."/>
            <person name="Lipzen A."/>
            <person name="Yoshinaga Y."/>
            <person name="Schmutz J."/>
            <person name="Saski C."/>
            <person name="Vermerris W."/>
            <person name="Kresovich S."/>
        </authorList>
    </citation>
    <scope>NUCLEOTIDE SEQUENCE</scope>
</reference>
<keyword evidence="9" id="KW-0540">Nuclease</keyword>
<comment type="cofactor">
    <cofactor evidence="2">
        <name>a divalent metal cation</name>
        <dbReference type="ChEBI" id="CHEBI:60240"/>
    </cofactor>
</comment>
<evidence type="ECO:0000313" key="19">
    <source>
        <dbReference type="Proteomes" id="UP000807115"/>
    </source>
</evidence>
<evidence type="ECO:0000256" key="10">
    <source>
        <dbReference type="ARBA" id="ARBA00022723"/>
    </source>
</evidence>
<dbReference type="InterPro" id="IPR039637">
    <property type="entry name" value="CNOT7/CNOT8/Pop2"/>
</dbReference>
<dbReference type="SUPFAM" id="SSF53098">
    <property type="entry name" value="Ribonuclease H-like"/>
    <property type="match status" value="2"/>
</dbReference>
<keyword evidence="13" id="KW-0694">RNA-binding</keyword>
<evidence type="ECO:0000256" key="3">
    <source>
        <dbReference type="ARBA" id="ARBA00004123"/>
    </source>
</evidence>
<dbReference type="Proteomes" id="UP000807115">
    <property type="component" value="Chromosome 10"/>
</dbReference>
<dbReference type="GO" id="GO:0005737">
    <property type="term" value="C:cytoplasm"/>
    <property type="evidence" value="ECO:0007669"/>
    <property type="project" value="UniProtKB-SubCell"/>
</dbReference>
<evidence type="ECO:0000256" key="1">
    <source>
        <dbReference type="ARBA" id="ARBA00001663"/>
    </source>
</evidence>
<keyword evidence="10" id="KW-0479">Metal-binding</keyword>
<evidence type="ECO:0000256" key="17">
    <source>
        <dbReference type="ARBA" id="ARBA00025148"/>
    </source>
</evidence>
<dbReference type="EMBL" id="CM027689">
    <property type="protein sequence ID" value="KAG0514450.1"/>
    <property type="molecule type" value="Genomic_DNA"/>
</dbReference>
<dbReference type="EC" id="3.1.13.4" evidence="7"/>
<dbReference type="AlphaFoldDB" id="A0A921U1G6"/>
<evidence type="ECO:0000256" key="6">
    <source>
        <dbReference type="ARBA" id="ARBA00011757"/>
    </source>
</evidence>
<dbReference type="InterPro" id="IPR012337">
    <property type="entry name" value="RNaseH-like_sf"/>
</dbReference>
<proteinExistence type="inferred from homology"/>
<reference evidence="18" key="2">
    <citation type="submission" date="2020-10" db="EMBL/GenBank/DDBJ databases">
        <authorList>
            <person name="Cooper E.A."/>
            <person name="Brenton Z.W."/>
            <person name="Flinn B.S."/>
            <person name="Jenkins J."/>
            <person name="Shu S."/>
            <person name="Flowers D."/>
            <person name="Luo F."/>
            <person name="Wang Y."/>
            <person name="Xia P."/>
            <person name="Barry K."/>
            <person name="Daum C."/>
            <person name="Lipzen A."/>
            <person name="Yoshinaga Y."/>
            <person name="Schmutz J."/>
            <person name="Saski C."/>
            <person name="Vermerris W."/>
            <person name="Kresovich S."/>
        </authorList>
    </citation>
    <scope>NUCLEOTIDE SEQUENCE</scope>
</reference>
<evidence type="ECO:0000256" key="5">
    <source>
        <dbReference type="ARBA" id="ARBA00008372"/>
    </source>
</evidence>
<dbReference type="GO" id="GO:0004535">
    <property type="term" value="F:poly(A)-specific ribonuclease activity"/>
    <property type="evidence" value="ECO:0007669"/>
    <property type="project" value="UniProtKB-EC"/>
</dbReference>
<dbReference type="InterPro" id="IPR006941">
    <property type="entry name" value="RNase_CAF1"/>
</dbReference>
<comment type="subcellular location">
    <subcellularLocation>
        <location evidence="4">Cytoplasm</location>
    </subcellularLocation>
    <subcellularLocation>
        <location evidence="3">Nucleus</location>
    </subcellularLocation>
</comment>
<name>A0A921U1G6_SORBI</name>
<dbReference type="GO" id="GO:0003723">
    <property type="term" value="F:RNA binding"/>
    <property type="evidence" value="ECO:0007669"/>
    <property type="project" value="UniProtKB-KW"/>
</dbReference>
<keyword evidence="15" id="KW-0804">Transcription</keyword>
<dbReference type="Pfam" id="PF04857">
    <property type="entry name" value="CAF1"/>
    <property type="match status" value="1"/>
</dbReference>
<evidence type="ECO:0000256" key="4">
    <source>
        <dbReference type="ARBA" id="ARBA00004496"/>
    </source>
</evidence>
<evidence type="ECO:0000256" key="8">
    <source>
        <dbReference type="ARBA" id="ARBA00022490"/>
    </source>
</evidence>
<keyword evidence="8" id="KW-0963">Cytoplasm</keyword>
<comment type="similarity">
    <text evidence="5">Belongs to the CAF1 family.</text>
</comment>
<comment type="subunit">
    <text evidence="6">Component of the CCR4-NOT complex, at least composed of CRR4 and CAF1 proteins.</text>
</comment>
<evidence type="ECO:0000256" key="12">
    <source>
        <dbReference type="ARBA" id="ARBA00022839"/>
    </source>
</evidence>
<dbReference type="Gene3D" id="3.30.420.10">
    <property type="entry name" value="Ribonuclease H-like superfamily/Ribonuclease H"/>
    <property type="match status" value="2"/>
</dbReference>
<comment type="catalytic activity">
    <reaction evidence="1">
        <text>Exonucleolytic cleavage of poly(A) to 5'-AMP.</text>
        <dbReference type="EC" id="3.1.13.4"/>
    </reaction>
</comment>
<accession>A0A921U1G6</accession>
<dbReference type="GO" id="GO:0005634">
    <property type="term" value="C:nucleus"/>
    <property type="evidence" value="ECO:0007669"/>
    <property type="project" value="UniProtKB-SubCell"/>
</dbReference>
<dbReference type="PANTHER" id="PTHR10797">
    <property type="entry name" value="CCR4-NOT TRANSCRIPTION COMPLEX SUBUNIT"/>
    <property type="match status" value="1"/>
</dbReference>
<keyword evidence="16" id="KW-0539">Nucleus</keyword>
<keyword evidence="11" id="KW-0378">Hydrolase</keyword>
<evidence type="ECO:0000256" key="16">
    <source>
        <dbReference type="ARBA" id="ARBA00023242"/>
    </source>
</evidence>
<evidence type="ECO:0000256" key="9">
    <source>
        <dbReference type="ARBA" id="ARBA00022722"/>
    </source>
</evidence>
<dbReference type="GO" id="GO:0046872">
    <property type="term" value="F:metal ion binding"/>
    <property type="evidence" value="ECO:0007669"/>
    <property type="project" value="UniProtKB-KW"/>
</dbReference>
<evidence type="ECO:0000256" key="15">
    <source>
        <dbReference type="ARBA" id="ARBA00023163"/>
    </source>
</evidence>
<comment type="caution">
    <text evidence="18">The sequence shown here is derived from an EMBL/GenBank/DDBJ whole genome shotgun (WGS) entry which is preliminary data.</text>
</comment>
<protein>
    <recommendedName>
        <fullName evidence="7">poly(A)-specific ribonuclease</fullName>
        <ecNumber evidence="7">3.1.13.4</ecNumber>
    </recommendedName>
</protein>
<organism evidence="18 19">
    <name type="scientific">Sorghum bicolor</name>
    <name type="common">Sorghum</name>
    <name type="synonym">Sorghum vulgare</name>
    <dbReference type="NCBI Taxonomy" id="4558"/>
    <lineage>
        <taxon>Eukaryota</taxon>
        <taxon>Viridiplantae</taxon>
        <taxon>Streptophyta</taxon>
        <taxon>Embryophyta</taxon>
        <taxon>Tracheophyta</taxon>
        <taxon>Spermatophyta</taxon>
        <taxon>Magnoliopsida</taxon>
        <taxon>Liliopsida</taxon>
        <taxon>Poales</taxon>
        <taxon>Poaceae</taxon>
        <taxon>PACMAD clade</taxon>
        <taxon>Panicoideae</taxon>
        <taxon>Andropogonodae</taxon>
        <taxon>Andropogoneae</taxon>
        <taxon>Sorghinae</taxon>
        <taxon>Sorghum</taxon>
    </lineage>
</organism>
<comment type="function">
    <text evidence="17">Ubiquitous transcription factor required for a diverse set of processes. It is a component of the CCR4 complex involved in the control of gene expression.</text>
</comment>
<evidence type="ECO:0000256" key="7">
    <source>
        <dbReference type="ARBA" id="ARBA00012161"/>
    </source>
</evidence>
<evidence type="ECO:0000256" key="2">
    <source>
        <dbReference type="ARBA" id="ARBA00001968"/>
    </source>
</evidence>
<keyword evidence="14" id="KW-0805">Transcription regulation</keyword>